<dbReference type="PANTHER" id="PTHR35323:SF5">
    <property type="entry name" value="ZINC FINGER CCCH DOMAIN-CONTAINING PROTEIN 62"/>
    <property type="match status" value="1"/>
</dbReference>
<keyword evidence="9" id="KW-1185">Reference proteome</keyword>
<accession>A0ABQ9MK04</accession>
<dbReference type="InterPro" id="IPR056116">
    <property type="entry name" value="DUF7699"/>
</dbReference>
<dbReference type="Pfam" id="PF02037">
    <property type="entry name" value="SAP"/>
    <property type="match status" value="1"/>
</dbReference>
<evidence type="ECO:0000259" key="6">
    <source>
        <dbReference type="PROSITE" id="PS50103"/>
    </source>
</evidence>
<evidence type="ECO:0000256" key="3">
    <source>
        <dbReference type="ARBA" id="ARBA00022833"/>
    </source>
</evidence>
<dbReference type="Proteomes" id="UP001174677">
    <property type="component" value="Chromosome 6"/>
</dbReference>
<dbReference type="PANTHER" id="PTHR35323">
    <property type="entry name" value="SAP DOMAIN-CONTAINING PROTEIN"/>
    <property type="match status" value="1"/>
</dbReference>
<dbReference type="InterPro" id="IPR036361">
    <property type="entry name" value="SAP_dom_sf"/>
</dbReference>
<dbReference type="Gene3D" id="1.10.720.30">
    <property type="entry name" value="SAP domain"/>
    <property type="match status" value="1"/>
</dbReference>
<keyword evidence="2 4" id="KW-0863">Zinc-finger</keyword>
<proteinExistence type="predicted"/>
<comment type="caution">
    <text evidence="8">The sequence shown here is derived from an EMBL/GenBank/DDBJ whole genome shotgun (WGS) entry which is preliminary data.</text>
</comment>
<evidence type="ECO:0000256" key="5">
    <source>
        <dbReference type="SAM" id="MobiDB-lite"/>
    </source>
</evidence>
<feature type="zinc finger region" description="C3H1-type" evidence="4">
    <location>
        <begin position="536"/>
        <end position="563"/>
    </location>
</feature>
<evidence type="ECO:0000256" key="1">
    <source>
        <dbReference type="ARBA" id="ARBA00022723"/>
    </source>
</evidence>
<dbReference type="EMBL" id="JARPOI010000006">
    <property type="protein sequence ID" value="KAJ9179436.1"/>
    <property type="molecule type" value="Genomic_DNA"/>
</dbReference>
<keyword evidence="1 4" id="KW-0479">Metal-binding</keyword>
<dbReference type="InterPro" id="IPR000571">
    <property type="entry name" value="Znf_CCCH"/>
</dbReference>
<dbReference type="SMART" id="SM00513">
    <property type="entry name" value="SAP"/>
    <property type="match status" value="1"/>
</dbReference>
<dbReference type="InterPro" id="IPR036855">
    <property type="entry name" value="Znf_CCCH_sf"/>
</dbReference>
<dbReference type="InterPro" id="IPR041367">
    <property type="entry name" value="Znf-CCCH_4"/>
</dbReference>
<keyword evidence="3 4" id="KW-0862">Zinc</keyword>
<dbReference type="Pfam" id="PF18044">
    <property type="entry name" value="zf-CCCH_4"/>
    <property type="match status" value="1"/>
</dbReference>
<dbReference type="Gene3D" id="4.10.1000.10">
    <property type="entry name" value="Zinc finger, CCCH-type"/>
    <property type="match status" value="1"/>
</dbReference>
<dbReference type="Pfam" id="PF24766">
    <property type="entry name" value="DUF7699"/>
    <property type="match status" value="1"/>
</dbReference>
<protein>
    <recommendedName>
        <fullName evidence="10">C3H1-type domain-containing protein</fullName>
    </recommendedName>
</protein>
<gene>
    <name evidence="8" type="ORF">P3X46_011224</name>
</gene>
<dbReference type="SMART" id="SM00356">
    <property type="entry name" value="ZnF_C3H1"/>
    <property type="match status" value="1"/>
</dbReference>
<feature type="region of interest" description="Disordered" evidence="5">
    <location>
        <begin position="1"/>
        <end position="37"/>
    </location>
</feature>
<feature type="compositionally biased region" description="Acidic residues" evidence="5">
    <location>
        <begin position="15"/>
        <end position="37"/>
    </location>
</feature>
<evidence type="ECO:0000313" key="8">
    <source>
        <dbReference type="EMBL" id="KAJ9179436.1"/>
    </source>
</evidence>
<dbReference type="PROSITE" id="PS50800">
    <property type="entry name" value="SAP"/>
    <property type="match status" value="1"/>
</dbReference>
<evidence type="ECO:0000313" key="9">
    <source>
        <dbReference type="Proteomes" id="UP001174677"/>
    </source>
</evidence>
<reference evidence="8" key="1">
    <citation type="journal article" date="2023" name="Plant Biotechnol. J.">
        <title>Chromosome-level wild Hevea brasiliensis genome provides new tools for genomic-assisted breeding and valuable loci to elevate rubber yield.</title>
        <authorList>
            <person name="Cheng H."/>
            <person name="Song X."/>
            <person name="Hu Y."/>
            <person name="Wu T."/>
            <person name="Yang Q."/>
            <person name="An Z."/>
            <person name="Feng S."/>
            <person name="Deng Z."/>
            <person name="Wu W."/>
            <person name="Zeng X."/>
            <person name="Tu M."/>
            <person name="Wang X."/>
            <person name="Huang H."/>
        </authorList>
    </citation>
    <scope>NUCLEOTIDE SEQUENCE</scope>
    <source>
        <strain evidence="8">MT/VB/25A 57/8</strain>
    </source>
</reference>
<evidence type="ECO:0000259" key="7">
    <source>
        <dbReference type="PROSITE" id="PS50800"/>
    </source>
</evidence>
<organism evidence="8 9">
    <name type="scientific">Hevea brasiliensis</name>
    <name type="common">Para rubber tree</name>
    <name type="synonym">Siphonia brasiliensis</name>
    <dbReference type="NCBI Taxonomy" id="3981"/>
    <lineage>
        <taxon>Eukaryota</taxon>
        <taxon>Viridiplantae</taxon>
        <taxon>Streptophyta</taxon>
        <taxon>Embryophyta</taxon>
        <taxon>Tracheophyta</taxon>
        <taxon>Spermatophyta</taxon>
        <taxon>Magnoliopsida</taxon>
        <taxon>eudicotyledons</taxon>
        <taxon>Gunneridae</taxon>
        <taxon>Pentapetalae</taxon>
        <taxon>rosids</taxon>
        <taxon>fabids</taxon>
        <taxon>Malpighiales</taxon>
        <taxon>Euphorbiaceae</taxon>
        <taxon>Crotonoideae</taxon>
        <taxon>Micrandreae</taxon>
        <taxon>Hevea</taxon>
    </lineage>
</organism>
<sequence>MAIFEQQKPQYHQDLEEEEEDYYNEGGESDAEYDSDMDPSYCVLEESTRGKLAKLSIKKKSKFRIGKNLEMDADVEIDPEEAEMNVGEIDEKSFKQVQEIIEAGKLEKLKVEQCKVYLRKNGLRLTGNKDTLIQRIKEHQEILNGGEKKYPVSSFVLDCKGDACTGDVVMFEQNVYELYDIASRSARGPPCGTRIVAGRIVKESYGAVKQQHTFTIEVLWSKGEKPLCPLHPLLIKGRNLYRLKTLRQRWENEEERRKILIEKHSRGSLARCARETRIQEKERRKVLRENRALTKEERNRNQSQLYANLTANQEIHAQQSGSSINLGKAAPEPRLLGSSVDSRKMSIQLHSKMGGGAQKLIQPHHSGSSILPVKVGNGTQQLAILPQPWGSFANREKMEGRHLQPAAQPQRSGSSIDMLKMGNRPLRLGIQPQQSDILADSLKQTNRPPQRSGFSFETGKLPFQPKLQKHHRENDNSHRVPHNLVDYRGIQEVEQHNCDKVGSWLSNFYTNDDHHRQPLRSMKHYQAMDPVNRNGYLQQKLCKFYAQGRCYYGDNCKFLHDPR</sequence>
<evidence type="ECO:0008006" key="10">
    <source>
        <dbReference type="Google" id="ProtNLM"/>
    </source>
</evidence>
<dbReference type="SUPFAM" id="SSF68906">
    <property type="entry name" value="SAP domain"/>
    <property type="match status" value="1"/>
</dbReference>
<name>A0ABQ9MK04_HEVBR</name>
<feature type="domain" description="SAP" evidence="7">
    <location>
        <begin position="106"/>
        <end position="140"/>
    </location>
</feature>
<evidence type="ECO:0000256" key="2">
    <source>
        <dbReference type="ARBA" id="ARBA00022771"/>
    </source>
</evidence>
<dbReference type="SUPFAM" id="SSF90229">
    <property type="entry name" value="CCCH zinc finger"/>
    <property type="match status" value="1"/>
</dbReference>
<dbReference type="PROSITE" id="PS50103">
    <property type="entry name" value="ZF_C3H1"/>
    <property type="match status" value="1"/>
</dbReference>
<evidence type="ECO:0000256" key="4">
    <source>
        <dbReference type="PROSITE-ProRule" id="PRU00723"/>
    </source>
</evidence>
<dbReference type="InterPro" id="IPR003034">
    <property type="entry name" value="SAP_dom"/>
</dbReference>
<feature type="domain" description="C3H1-type" evidence="6">
    <location>
        <begin position="536"/>
        <end position="563"/>
    </location>
</feature>